<reference evidence="1" key="1">
    <citation type="submission" date="2012-04" db="EMBL/GenBank/DDBJ databases">
        <title>The Genome Sequence of Loa loa.</title>
        <authorList>
            <consortium name="The Broad Institute Genome Sequencing Platform"/>
            <consortium name="Broad Institute Genome Sequencing Center for Infectious Disease"/>
            <person name="Nutman T.B."/>
            <person name="Fink D.L."/>
            <person name="Russ C."/>
            <person name="Young S."/>
            <person name="Zeng Q."/>
            <person name="Gargeya S."/>
            <person name="Alvarado L."/>
            <person name="Berlin A."/>
            <person name="Chapman S.B."/>
            <person name="Chen Z."/>
            <person name="Freedman E."/>
            <person name="Gellesch M."/>
            <person name="Goldberg J."/>
            <person name="Griggs A."/>
            <person name="Gujja S."/>
            <person name="Heilman E.R."/>
            <person name="Heiman D."/>
            <person name="Howarth C."/>
            <person name="Mehta T."/>
            <person name="Neiman D."/>
            <person name="Pearson M."/>
            <person name="Roberts A."/>
            <person name="Saif S."/>
            <person name="Shea T."/>
            <person name="Shenoy N."/>
            <person name="Sisk P."/>
            <person name="Stolte C."/>
            <person name="Sykes S."/>
            <person name="White J."/>
            <person name="Yandava C."/>
            <person name="Haas B."/>
            <person name="Henn M.R."/>
            <person name="Nusbaum C."/>
            <person name="Birren B."/>
        </authorList>
    </citation>
    <scope>NUCLEOTIDE SEQUENCE [LARGE SCALE GENOMIC DNA]</scope>
</reference>
<gene>
    <name evidence="1" type="ORF">LOAG_00789</name>
</gene>
<protein>
    <submittedName>
        <fullName evidence="1">Uncharacterized protein</fullName>
    </submittedName>
</protein>
<name>A0A1S0UAY3_LOALO</name>
<evidence type="ECO:0000313" key="1">
    <source>
        <dbReference type="EMBL" id="EFO27694.1"/>
    </source>
</evidence>
<dbReference type="RefSeq" id="XP_003136377.1">
    <property type="nucleotide sequence ID" value="XM_003136329.1"/>
</dbReference>
<dbReference type="AlphaFoldDB" id="A0A1S0UAY3"/>
<dbReference type="CTD" id="9938156"/>
<accession>A0A1S0UAY3</accession>
<dbReference type="GeneID" id="9938156"/>
<organism evidence="1">
    <name type="scientific">Loa loa</name>
    <name type="common">Eye worm</name>
    <name type="synonym">Filaria loa</name>
    <dbReference type="NCBI Taxonomy" id="7209"/>
    <lineage>
        <taxon>Eukaryota</taxon>
        <taxon>Metazoa</taxon>
        <taxon>Ecdysozoa</taxon>
        <taxon>Nematoda</taxon>
        <taxon>Chromadorea</taxon>
        <taxon>Rhabditida</taxon>
        <taxon>Spirurina</taxon>
        <taxon>Spiruromorpha</taxon>
        <taxon>Filarioidea</taxon>
        <taxon>Onchocercidae</taxon>
        <taxon>Loa</taxon>
    </lineage>
</organism>
<dbReference type="EMBL" id="JH712127">
    <property type="protein sequence ID" value="EFO27694.1"/>
    <property type="molecule type" value="Genomic_DNA"/>
</dbReference>
<sequence>MSDEAKSSGKIQAFESSVLLGTWEDILIAARSATGLFCSRVKGFCESGLYPIRLLVVAELLNLVGPHDVSKFLLELTACKAKGGFSYMTRWLSEASHECDEHRERLFDALRHGR</sequence>
<dbReference type="KEGG" id="loa:LOAG_00789"/>
<dbReference type="InParanoid" id="A0A1S0UAY3"/>
<proteinExistence type="predicted"/>